<feature type="transmembrane region" description="Helical" evidence="2">
    <location>
        <begin position="252"/>
        <end position="271"/>
    </location>
</feature>
<feature type="domain" description="DUF418" evidence="3">
    <location>
        <begin position="166"/>
        <end position="311"/>
    </location>
</feature>
<dbReference type="InterPro" id="IPR007349">
    <property type="entry name" value="DUF418"/>
</dbReference>
<organism evidence="4 5">
    <name type="scientific">Nocardia aurea</name>
    <dbReference type="NCBI Taxonomy" id="2144174"/>
    <lineage>
        <taxon>Bacteria</taxon>
        <taxon>Bacillati</taxon>
        <taxon>Actinomycetota</taxon>
        <taxon>Actinomycetes</taxon>
        <taxon>Mycobacteriales</taxon>
        <taxon>Nocardiaceae</taxon>
        <taxon>Nocardia</taxon>
    </lineage>
</organism>
<feature type="transmembrane region" description="Helical" evidence="2">
    <location>
        <begin position="277"/>
        <end position="298"/>
    </location>
</feature>
<feature type="transmembrane region" description="Helical" evidence="2">
    <location>
        <begin position="133"/>
        <end position="166"/>
    </location>
</feature>
<feature type="compositionally biased region" description="Basic and acidic residues" evidence="1">
    <location>
        <begin position="325"/>
        <end position="344"/>
    </location>
</feature>
<dbReference type="PANTHER" id="PTHR30590:SF3">
    <property type="entry name" value="HYPOTHETICAL MEMBRANE SPANNING PROTEIN"/>
    <property type="match status" value="1"/>
</dbReference>
<accession>A0ABV3FKL2</accession>
<evidence type="ECO:0000313" key="4">
    <source>
        <dbReference type="EMBL" id="MEV0705957.1"/>
    </source>
</evidence>
<sequence>MQSEVHARIPELDAARGFALCGLLVVETWQITDMSATIAPGVMDPTRHLLSVVFEGRFFPIFAFLFGIGFGLLLDQAAERGARPRLVLARRLAALAVLGLIHHQFQPDEVLLPYAVVGLVIVLPSAGLPRWTLLTLGLLGTAGVAALLGGGLGLVPGLFLLGLAAVRFRLPQTLRERTWQIALVFVVAAPLAVLTAAWEYRVPYLDLLGSSAPAVAGLTGALAYLTGLLLLLRTPAGRPVTEMLAPMGRMTLTNYVCATGLILFAGERLHLSGSTDYGAVLLSAAGIAVALMAASLLWSYRFQHGPLEWVCDMGRWCGVVRGRDVSRPSGRDSRLRRMRFDRSAARRPRTGRS</sequence>
<dbReference type="Proteomes" id="UP001551695">
    <property type="component" value="Unassembled WGS sequence"/>
</dbReference>
<comment type="caution">
    <text evidence="4">The sequence shown here is derived from an EMBL/GenBank/DDBJ whole genome shotgun (WGS) entry which is preliminary data.</text>
</comment>
<proteinExistence type="predicted"/>
<name>A0ABV3FKL2_9NOCA</name>
<evidence type="ECO:0000259" key="3">
    <source>
        <dbReference type="Pfam" id="PF04235"/>
    </source>
</evidence>
<feature type="transmembrane region" description="Helical" evidence="2">
    <location>
        <begin position="57"/>
        <end position="74"/>
    </location>
</feature>
<protein>
    <submittedName>
        <fullName evidence="4">DUF418 domain-containing protein</fullName>
    </submittedName>
</protein>
<feature type="transmembrane region" description="Helical" evidence="2">
    <location>
        <begin position="178"/>
        <end position="198"/>
    </location>
</feature>
<keyword evidence="2" id="KW-0472">Membrane</keyword>
<dbReference type="Pfam" id="PF04235">
    <property type="entry name" value="DUF418"/>
    <property type="match status" value="1"/>
</dbReference>
<dbReference type="PANTHER" id="PTHR30590">
    <property type="entry name" value="INNER MEMBRANE PROTEIN"/>
    <property type="match status" value="1"/>
</dbReference>
<evidence type="ECO:0000256" key="1">
    <source>
        <dbReference type="SAM" id="MobiDB-lite"/>
    </source>
</evidence>
<keyword evidence="2" id="KW-0812">Transmembrane</keyword>
<dbReference type="InterPro" id="IPR052529">
    <property type="entry name" value="Bact_Transport_Assoc"/>
</dbReference>
<reference evidence="4 5" key="1">
    <citation type="submission" date="2024-06" db="EMBL/GenBank/DDBJ databases">
        <title>The Natural Products Discovery Center: Release of the First 8490 Sequenced Strains for Exploring Actinobacteria Biosynthetic Diversity.</title>
        <authorList>
            <person name="Kalkreuter E."/>
            <person name="Kautsar S.A."/>
            <person name="Yang D."/>
            <person name="Bader C.D."/>
            <person name="Teijaro C.N."/>
            <person name="Fluegel L."/>
            <person name="Davis C.M."/>
            <person name="Simpson J.R."/>
            <person name="Lauterbach L."/>
            <person name="Steele A.D."/>
            <person name="Gui C."/>
            <person name="Meng S."/>
            <person name="Li G."/>
            <person name="Viehrig K."/>
            <person name="Ye F."/>
            <person name="Su P."/>
            <person name="Kiefer A.F."/>
            <person name="Nichols A."/>
            <person name="Cepeda A.J."/>
            <person name="Yan W."/>
            <person name="Fan B."/>
            <person name="Jiang Y."/>
            <person name="Adhikari A."/>
            <person name="Zheng C.-J."/>
            <person name="Schuster L."/>
            <person name="Cowan T.M."/>
            <person name="Smanski M.J."/>
            <person name="Chevrette M.G."/>
            <person name="De Carvalho L.P.S."/>
            <person name="Shen B."/>
        </authorList>
    </citation>
    <scope>NUCLEOTIDE SEQUENCE [LARGE SCALE GENOMIC DNA]</scope>
    <source>
        <strain evidence="4 5">NPDC050403</strain>
    </source>
</reference>
<feature type="transmembrane region" description="Helical" evidence="2">
    <location>
        <begin position="210"/>
        <end position="232"/>
    </location>
</feature>
<gene>
    <name evidence="4" type="ORF">AB0I48_00150</name>
</gene>
<evidence type="ECO:0000256" key="2">
    <source>
        <dbReference type="SAM" id="Phobius"/>
    </source>
</evidence>
<keyword evidence="5" id="KW-1185">Reference proteome</keyword>
<keyword evidence="2" id="KW-1133">Transmembrane helix</keyword>
<evidence type="ECO:0000313" key="5">
    <source>
        <dbReference type="Proteomes" id="UP001551695"/>
    </source>
</evidence>
<dbReference type="EMBL" id="JBFAKC010000001">
    <property type="protein sequence ID" value="MEV0705957.1"/>
    <property type="molecule type" value="Genomic_DNA"/>
</dbReference>
<dbReference type="RefSeq" id="WP_357778900.1">
    <property type="nucleotide sequence ID" value="NZ_JBFAKC010000001.1"/>
</dbReference>
<feature type="region of interest" description="Disordered" evidence="1">
    <location>
        <begin position="325"/>
        <end position="353"/>
    </location>
</feature>